<dbReference type="Gene3D" id="3.20.20.140">
    <property type="entry name" value="Metal-dependent hydrolases"/>
    <property type="match status" value="1"/>
</dbReference>
<name>A0A6G1KF58_9PLEO</name>
<dbReference type="EMBL" id="MU005767">
    <property type="protein sequence ID" value="KAF2711263.1"/>
    <property type="molecule type" value="Genomic_DNA"/>
</dbReference>
<dbReference type="Proteomes" id="UP000799428">
    <property type="component" value="Unassembled WGS sequence"/>
</dbReference>
<comment type="cofactor">
    <cofactor evidence="2">
        <name>Zn(2+)</name>
        <dbReference type="ChEBI" id="CHEBI:29105"/>
    </cofactor>
</comment>
<reference evidence="3" key="1">
    <citation type="journal article" date="2020" name="Stud. Mycol.">
        <title>101 Dothideomycetes genomes: a test case for predicting lifestyles and emergence of pathogens.</title>
        <authorList>
            <person name="Haridas S."/>
            <person name="Albert R."/>
            <person name="Binder M."/>
            <person name="Bloem J."/>
            <person name="Labutti K."/>
            <person name="Salamov A."/>
            <person name="Andreopoulos B."/>
            <person name="Baker S."/>
            <person name="Barry K."/>
            <person name="Bills G."/>
            <person name="Bluhm B."/>
            <person name="Cannon C."/>
            <person name="Castanera R."/>
            <person name="Culley D."/>
            <person name="Daum C."/>
            <person name="Ezra D."/>
            <person name="Gonzalez J."/>
            <person name="Henrissat B."/>
            <person name="Kuo A."/>
            <person name="Liang C."/>
            <person name="Lipzen A."/>
            <person name="Lutzoni F."/>
            <person name="Magnuson J."/>
            <person name="Mondo S."/>
            <person name="Nolan M."/>
            <person name="Ohm R."/>
            <person name="Pangilinan J."/>
            <person name="Park H.-J."/>
            <person name="Ramirez L."/>
            <person name="Alfaro M."/>
            <person name="Sun H."/>
            <person name="Tritt A."/>
            <person name="Yoshinaga Y."/>
            <person name="Zwiers L.-H."/>
            <person name="Turgeon B."/>
            <person name="Goodwin S."/>
            <person name="Spatafora J."/>
            <person name="Crous P."/>
            <person name="Grigoriev I."/>
        </authorList>
    </citation>
    <scope>NUCLEOTIDE SEQUENCE</scope>
    <source>
        <strain evidence="3">CBS 279.74</strain>
    </source>
</reference>
<dbReference type="OrthoDB" id="445695at2759"/>
<dbReference type="PANTHER" id="PTHR10443">
    <property type="entry name" value="MICROSOMAL DIPEPTIDASE"/>
    <property type="match status" value="1"/>
</dbReference>
<dbReference type="PROSITE" id="PS51365">
    <property type="entry name" value="RENAL_DIPEPTIDASE_2"/>
    <property type="match status" value="1"/>
</dbReference>
<evidence type="ECO:0000313" key="3">
    <source>
        <dbReference type="EMBL" id="KAF2711263.1"/>
    </source>
</evidence>
<dbReference type="GO" id="GO:0046872">
    <property type="term" value="F:metal ion binding"/>
    <property type="evidence" value="ECO:0007669"/>
    <property type="project" value="UniProtKB-UniRule"/>
</dbReference>
<keyword evidence="2" id="KW-0482">Metalloprotease</keyword>
<dbReference type="EC" id="3.4.13.19" evidence="2"/>
<protein>
    <recommendedName>
        <fullName evidence="2">Dipeptidase</fullName>
        <ecNumber evidence="2">3.4.13.19</ecNumber>
    </recommendedName>
</protein>
<organism evidence="3 4">
    <name type="scientific">Pleomassaria siparia CBS 279.74</name>
    <dbReference type="NCBI Taxonomy" id="1314801"/>
    <lineage>
        <taxon>Eukaryota</taxon>
        <taxon>Fungi</taxon>
        <taxon>Dikarya</taxon>
        <taxon>Ascomycota</taxon>
        <taxon>Pezizomycotina</taxon>
        <taxon>Dothideomycetes</taxon>
        <taxon>Pleosporomycetidae</taxon>
        <taxon>Pleosporales</taxon>
        <taxon>Pleomassariaceae</taxon>
        <taxon>Pleomassaria</taxon>
    </lineage>
</organism>
<keyword evidence="2" id="KW-0479">Metal-binding</keyword>
<evidence type="ECO:0000256" key="2">
    <source>
        <dbReference type="RuleBase" id="RU341113"/>
    </source>
</evidence>
<keyword evidence="2" id="KW-0862">Zinc</keyword>
<dbReference type="InterPro" id="IPR008257">
    <property type="entry name" value="Pept_M19"/>
</dbReference>
<dbReference type="AlphaFoldDB" id="A0A6G1KF58"/>
<keyword evidence="2" id="KW-0378">Hydrolase</keyword>
<proteinExistence type="inferred from homology"/>
<evidence type="ECO:0000313" key="4">
    <source>
        <dbReference type="Proteomes" id="UP000799428"/>
    </source>
</evidence>
<accession>A0A6G1KF58</accession>
<keyword evidence="1 2" id="KW-0224">Dipeptidase</keyword>
<keyword evidence="2" id="KW-0645">Protease</keyword>
<keyword evidence="4" id="KW-1185">Reference proteome</keyword>
<dbReference type="CDD" id="cd01301">
    <property type="entry name" value="rDP_like"/>
    <property type="match status" value="1"/>
</dbReference>
<dbReference type="GO" id="GO:0006508">
    <property type="term" value="P:proteolysis"/>
    <property type="evidence" value="ECO:0007669"/>
    <property type="project" value="UniProtKB-KW"/>
</dbReference>
<dbReference type="GO" id="GO:0070573">
    <property type="term" value="F:metallodipeptidase activity"/>
    <property type="evidence" value="ECO:0007669"/>
    <property type="project" value="InterPro"/>
</dbReference>
<gene>
    <name evidence="3" type="ORF">K504DRAFT_465031</name>
</gene>
<comment type="catalytic activity">
    <reaction evidence="2">
        <text>an L-aminoacyl-L-amino acid + H2O = 2 an L-alpha-amino acid</text>
        <dbReference type="Rhea" id="RHEA:48940"/>
        <dbReference type="ChEBI" id="CHEBI:15377"/>
        <dbReference type="ChEBI" id="CHEBI:59869"/>
        <dbReference type="ChEBI" id="CHEBI:77460"/>
        <dbReference type="EC" id="3.4.13.19"/>
    </reaction>
</comment>
<dbReference type="InterPro" id="IPR032466">
    <property type="entry name" value="Metal_Hydrolase"/>
</dbReference>
<evidence type="ECO:0000256" key="1">
    <source>
        <dbReference type="ARBA" id="ARBA00022997"/>
    </source>
</evidence>
<dbReference type="PANTHER" id="PTHR10443:SF12">
    <property type="entry name" value="DIPEPTIDASE"/>
    <property type="match status" value="1"/>
</dbReference>
<dbReference type="SUPFAM" id="SSF51556">
    <property type="entry name" value="Metallo-dependent hydrolases"/>
    <property type="match status" value="1"/>
</dbReference>
<comment type="similarity">
    <text evidence="2">Belongs to the metallo-dependent hydrolases superfamily. Peptidase M19 family.</text>
</comment>
<dbReference type="Pfam" id="PF01244">
    <property type="entry name" value="Peptidase_M19"/>
    <property type="match status" value="1"/>
</dbReference>
<sequence length="364" mass="40289">MTFSLIVRRLTDNNTGRIDQRFNESRTLIGHVDVKRLVAGASGGVFMSAYVDCPKVENNTSDEASFEALRDTLQQIDLIHRLVERYSGRLELVHRASDIMHIFNKGKIAVIPSIEGLHQVANSSSVLRNYHRLGIRCATLVHNKNNKYAGSATSGISQPTGLSDSGTAMILEMNRLGMIIDLSHASEETMNNVLDHSTAPVVFTHSSCHSIVPHARNVTDAILHRLKNNHGLMMVSLIPALTSNVDCEATVSHVVDHIMHLGSLIGYDHVGVGSDFDGMPSTIADMEDVSKFPVLVAAMLRRGILSSDVENIIGKNVIRVFHQVEAEGERLRNTGAKILEDEVKPLWKPELMEWCRNQWPNAQH</sequence>